<dbReference type="PRINTS" id="PR01838">
    <property type="entry name" value="NCAMFAMILY"/>
</dbReference>
<dbReference type="PROSITE" id="PS50853">
    <property type="entry name" value="FN3"/>
    <property type="match status" value="2"/>
</dbReference>
<evidence type="ECO:0000259" key="14">
    <source>
        <dbReference type="PROSITE" id="PS50835"/>
    </source>
</evidence>
<evidence type="ECO:0000256" key="13">
    <source>
        <dbReference type="SAM" id="SignalP"/>
    </source>
</evidence>
<evidence type="ECO:0000256" key="1">
    <source>
        <dbReference type="ARBA" id="ARBA00004167"/>
    </source>
</evidence>
<dbReference type="InterPro" id="IPR003598">
    <property type="entry name" value="Ig_sub2"/>
</dbReference>
<dbReference type="CDD" id="cd00096">
    <property type="entry name" value="Ig"/>
    <property type="match status" value="2"/>
</dbReference>
<dbReference type="GO" id="GO:0050808">
    <property type="term" value="P:synapse organization"/>
    <property type="evidence" value="ECO:0007669"/>
    <property type="project" value="TreeGrafter"/>
</dbReference>
<evidence type="ECO:0000256" key="9">
    <source>
        <dbReference type="ARBA" id="ARBA00023180"/>
    </source>
</evidence>
<evidence type="ECO:0000256" key="7">
    <source>
        <dbReference type="ARBA" id="ARBA00023136"/>
    </source>
</evidence>
<keyword evidence="6 12" id="KW-1133">Transmembrane helix</keyword>
<evidence type="ECO:0000313" key="16">
    <source>
        <dbReference type="EMBL" id="CAJ1062055.1"/>
    </source>
</evidence>
<keyword evidence="2 12" id="KW-0812">Transmembrane</keyword>
<protein>
    <submittedName>
        <fullName evidence="16">Neural cell adhesion molecule 1</fullName>
    </submittedName>
</protein>
<feature type="compositionally biased region" description="Polar residues" evidence="11">
    <location>
        <begin position="663"/>
        <end position="672"/>
    </location>
</feature>
<dbReference type="FunFam" id="2.60.40.10:FF:001932">
    <property type="entry name" value="Neural cell adhesion molecule 1a"/>
    <property type="match status" value="1"/>
</dbReference>
<evidence type="ECO:0000256" key="10">
    <source>
        <dbReference type="ARBA" id="ARBA00023319"/>
    </source>
</evidence>
<dbReference type="Pfam" id="PF00041">
    <property type="entry name" value="fn3"/>
    <property type="match status" value="2"/>
</dbReference>
<keyword evidence="17" id="KW-1185">Reference proteome</keyword>
<dbReference type="CDD" id="cd00063">
    <property type="entry name" value="FN3"/>
    <property type="match status" value="2"/>
</dbReference>
<gene>
    <name evidence="16" type="ORF">XNOV1_A020491</name>
</gene>
<dbReference type="GO" id="GO:0007156">
    <property type="term" value="P:homophilic cell adhesion via plasma membrane adhesion molecules"/>
    <property type="evidence" value="ECO:0007669"/>
    <property type="project" value="TreeGrafter"/>
</dbReference>
<dbReference type="PANTHER" id="PTHR45080">
    <property type="entry name" value="CONTACTIN 5"/>
    <property type="match status" value="1"/>
</dbReference>
<accession>A0AAV1FMA1</accession>
<proteinExistence type="predicted"/>
<feature type="domain" description="Ig-like" evidence="14">
    <location>
        <begin position="304"/>
        <end position="391"/>
    </location>
</feature>
<keyword evidence="8" id="KW-1015">Disulfide bond</keyword>
<dbReference type="GO" id="GO:0008046">
    <property type="term" value="F:axon guidance receptor activity"/>
    <property type="evidence" value="ECO:0007669"/>
    <property type="project" value="TreeGrafter"/>
</dbReference>
<evidence type="ECO:0000256" key="6">
    <source>
        <dbReference type="ARBA" id="ARBA00022989"/>
    </source>
</evidence>
<evidence type="ECO:0000256" key="3">
    <source>
        <dbReference type="ARBA" id="ARBA00022729"/>
    </source>
</evidence>
<dbReference type="PROSITE" id="PS50835">
    <property type="entry name" value="IG_LIKE"/>
    <property type="match status" value="4"/>
</dbReference>
<dbReference type="Pfam" id="PF13927">
    <property type="entry name" value="Ig_3"/>
    <property type="match status" value="2"/>
</dbReference>
<feature type="signal peptide" evidence="13">
    <location>
        <begin position="1"/>
        <end position="27"/>
    </location>
</feature>
<dbReference type="InterPro" id="IPR003961">
    <property type="entry name" value="FN3_dom"/>
</dbReference>
<keyword evidence="10" id="KW-0393">Immunoglobulin domain</keyword>
<dbReference type="GO" id="GO:0043025">
    <property type="term" value="C:neuronal cell body"/>
    <property type="evidence" value="ECO:0007669"/>
    <property type="project" value="TreeGrafter"/>
</dbReference>
<feature type="region of interest" description="Disordered" evidence="11">
    <location>
        <begin position="652"/>
        <end position="672"/>
    </location>
</feature>
<dbReference type="Gene3D" id="2.60.40.10">
    <property type="entry name" value="Immunoglobulins"/>
    <property type="match status" value="6"/>
</dbReference>
<feature type="domain" description="Fibronectin type-III" evidence="15">
    <location>
        <begin position="490"/>
        <end position="587"/>
    </location>
</feature>
<dbReference type="InterPro" id="IPR036179">
    <property type="entry name" value="Ig-like_dom_sf"/>
</dbReference>
<dbReference type="InterPro" id="IPR007110">
    <property type="entry name" value="Ig-like_dom"/>
</dbReference>
<dbReference type="FunFam" id="2.60.40.10:FF:000032">
    <property type="entry name" value="palladin isoform X1"/>
    <property type="match status" value="1"/>
</dbReference>
<dbReference type="InterPro" id="IPR013783">
    <property type="entry name" value="Ig-like_fold"/>
</dbReference>
<evidence type="ECO:0000256" key="4">
    <source>
        <dbReference type="ARBA" id="ARBA00022737"/>
    </source>
</evidence>
<organism evidence="16 17">
    <name type="scientific">Xyrichtys novacula</name>
    <name type="common">Pearly razorfish</name>
    <name type="synonym">Hemipteronotus novacula</name>
    <dbReference type="NCBI Taxonomy" id="13765"/>
    <lineage>
        <taxon>Eukaryota</taxon>
        <taxon>Metazoa</taxon>
        <taxon>Chordata</taxon>
        <taxon>Craniata</taxon>
        <taxon>Vertebrata</taxon>
        <taxon>Euteleostomi</taxon>
        <taxon>Actinopterygii</taxon>
        <taxon>Neopterygii</taxon>
        <taxon>Teleostei</taxon>
        <taxon>Neoteleostei</taxon>
        <taxon>Acanthomorphata</taxon>
        <taxon>Eupercaria</taxon>
        <taxon>Labriformes</taxon>
        <taxon>Labridae</taxon>
        <taxon>Xyrichtys</taxon>
    </lineage>
</organism>
<dbReference type="SUPFAM" id="SSF49265">
    <property type="entry name" value="Fibronectin type III"/>
    <property type="match status" value="1"/>
</dbReference>
<comment type="subcellular location">
    <subcellularLocation>
        <location evidence="1">Membrane</location>
        <topology evidence="1">Single-pass membrane protein</topology>
    </subcellularLocation>
</comment>
<reference evidence="16" key="1">
    <citation type="submission" date="2023-08" db="EMBL/GenBank/DDBJ databases">
        <authorList>
            <person name="Alioto T."/>
            <person name="Alioto T."/>
            <person name="Gomez Garrido J."/>
        </authorList>
    </citation>
    <scope>NUCLEOTIDE SEQUENCE</scope>
</reference>
<dbReference type="SUPFAM" id="SSF48726">
    <property type="entry name" value="Immunoglobulin"/>
    <property type="match status" value="4"/>
</dbReference>
<evidence type="ECO:0000313" key="17">
    <source>
        <dbReference type="Proteomes" id="UP001178508"/>
    </source>
</evidence>
<feature type="chain" id="PRO_5043662249" evidence="13">
    <location>
        <begin position="28"/>
        <end position="707"/>
    </location>
</feature>
<dbReference type="PANTHER" id="PTHR45080:SF29">
    <property type="entry name" value="NEURAL CELL ADHESION MOLECULE 1-LIKE ISOFORM X1"/>
    <property type="match status" value="1"/>
</dbReference>
<evidence type="ECO:0000259" key="15">
    <source>
        <dbReference type="PROSITE" id="PS50853"/>
    </source>
</evidence>
<dbReference type="InterPro" id="IPR009138">
    <property type="entry name" value="Neural_cell_adh"/>
</dbReference>
<sequence>MMHRSALNLRMTSLLLLLVVLVMDTEAGMNILATKVDIMVGNEILLLCKAGGEGDITWQKDGEDITEDMAKVSMVDEASSKLVIEKAKMTDSGTYTCLCEFESGHADHTEKIIYVYEGPTFNGTSTYHEFLVGTTGRVPCLAAGQPAVEVHWFRDNQEISTNAGRRAHRLPDNTLLIKEVQREDAGTYECRAFIKGRPIQRTLPVSVVVNAGPTARLKEEIKKVVAGPEINVTFLCLVDGLPQPNITWTLPTKFDPSHHHYNSDKSELTIVSVARADYGEYICTTRNKISEDSATALLHVFEAPEVSLSAESKSVSVGEHVSVSCNVSGHPQPELHWLNKYNGQTLDSTSGRVRVVNGLLTIDEVVPSDGGLYSCMAVSITGNASRDVTIMTQPGPPQYLSISPGPTSVLFLLKTLPISGGAPITNYVLQWRRSVAEKWMETVTAPDLDPLAITSLRPYTLYSVRLAAMNKVGLGPFSDIKTVRTHGIREPDSPILSTDVVKQEGTSFSIPLKQSDDGGTPVQHFNLRYKQDKEGLEWKEMQLPSSSDSISLEGLSYGSNYQLEVTAVNANGSSTPTTFNFTVGPQPMTNRSMTKGAVVSIVMLIFLVIFLIVDASCCYINRCGLLMSIALKLFGQKVPGLRTLEDGEGNGEVKFKGVDTPRGSLQQTGVQTISKDGEQLREVTCDKAHLTKHEKSQPQNDQSNGNA</sequence>
<dbReference type="InterPro" id="IPR036116">
    <property type="entry name" value="FN3_sf"/>
</dbReference>
<dbReference type="InterPro" id="IPR013098">
    <property type="entry name" value="Ig_I-set"/>
</dbReference>
<dbReference type="SMART" id="SM00409">
    <property type="entry name" value="IG"/>
    <property type="match status" value="4"/>
</dbReference>
<dbReference type="SMART" id="SM00408">
    <property type="entry name" value="IGc2"/>
    <property type="match status" value="4"/>
</dbReference>
<evidence type="ECO:0000256" key="12">
    <source>
        <dbReference type="SAM" id="Phobius"/>
    </source>
</evidence>
<evidence type="ECO:0000256" key="8">
    <source>
        <dbReference type="ARBA" id="ARBA00023157"/>
    </source>
</evidence>
<feature type="domain" description="Ig-like" evidence="14">
    <location>
        <begin position="41"/>
        <end position="113"/>
    </location>
</feature>
<dbReference type="InterPro" id="IPR050958">
    <property type="entry name" value="Cell_Adh-Cytoskel_Orgn"/>
</dbReference>
<dbReference type="Proteomes" id="UP001178508">
    <property type="component" value="Chromosome 8"/>
</dbReference>
<name>A0AAV1FMA1_XYRNO</name>
<keyword evidence="3 13" id="KW-0732">Signal</keyword>
<feature type="domain" description="Ig-like" evidence="14">
    <location>
        <begin position="119"/>
        <end position="206"/>
    </location>
</feature>
<feature type="domain" description="Fibronectin type-III" evidence="15">
    <location>
        <begin position="393"/>
        <end position="488"/>
    </location>
</feature>
<dbReference type="GO" id="GO:0005886">
    <property type="term" value="C:plasma membrane"/>
    <property type="evidence" value="ECO:0007669"/>
    <property type="project" value="UniProtKB-ARBA"/>
</dbReference>
<dbReference type="GO" id="GO:0030424">
    <property type="term" value="C:axon"/>
    <property type="evidence" value="ECO:0007669"/>
    <property type="project" value="TreeGrafter"/>
</dbReference>
<feature type="transmembrane region" description="Helical" evidence="12">
    <location>
        <begin position="597"/>
        <end position="620"/>
    </location>
</feature>
<evidence type="ECO:0000256" key="5">
    <source>
        <dbReference type="ARBA" id="ARBA00022889"/>
    </source>
</evidence>
<dbReference type="Pfam" id="PF07679">
    <property type="entry name" value="I-set"/>
    <property type="match status" value="2"/>
</dbReference>
<dbReference type="SMART" id="SM00060">
    <property type="entry name" value="FN3"/>
    <property type="match status" value="2"/>
</dbReference>
<feature type="domain" description="Ig-like" evidence="14">
    <location>
        <begin position="213"/>
        <end position="295"/>
    </location>
</feature>
<keyword evidence="5" id="KW-0130">Cell adhesion</keyword>
<evidence type="ECO:0000256" key="2">
    <source>
        <dbReference type="ARBA" id="ARBA00022692"/>
    </source>
</evidence>
<keyword evidence="4" id="KW-0677">Repeat</keyword>
<keyword evidence="9" id="KW-0325">Glycoprotein</keyword>
<dbReference type="AlphaFoldDB" id="A0AAV1FMA1"/>
<dbReference type="EMBL" id="OY660871">
    <property type="protein sequence ID" value="CAJ1062055.1"/>
    <property type="molecule type" value="Genomic_DNA"/>
</dbReference>
<evidence type="ECO:0000256" key="11">
    <source>
        <dbReference type="SAM" id="MobiDB-lite"/>
    </source>
</evidence>
<dbReference type="InterPro" id="IPR003599">
    <property type="entry name" value="Ig_sub"/>
</dbReference>
<keyword evidence="7 12" id="KW-0472">Membrane</keyword>